<dbReference type="EMBL" id="FOHA01000015">
    <property type="protein sequence ID" value="SER99034.1"/>
    <property type="molecule type" value="Genomic_DNA"/>
</dbReference>
<dbReference type="RefSeq" id="WP_092653209.1">
    <property type="nucleotide sequence ID" value="NZ_FOHA01000015.1"/>
</dbReference>
<name>A0A1H9TPW7_9LACT</name>
<keyword evidence="1" id="KW-1133">Transmembrane helix</keyword>
<keyword evidence="1" id="KW-0812">Transmembrane</keyword>
<dbReference type="AlphaFoldDB" id="A0A1H9TPW7"/>
<evidence type="ECO:0000256" key="1">
    <source>
        <dbReference type="SAM" id="Phobius"/>
    </source>
</evidence>
<accession>A0A1H9TPW7</accession>
<dbReference type="STRING" id="142588.SAMN04488559_11541"/>
<dbReference type="Proteomes" id="UP000198948">
    <property type="component" value="Unassembled WGS sequence"/>
</dbReference>
<organism evidence="2 3">
    <name type="scientific">Isobaculum melis</name>
    <dbReference type="NCBI Taxonomy" id="142588"/>
    <lineage>
        <taxon>Bacteria</taxon>
        <taxon>Bacillati</taxon>
        <taxon>Bacillota</taxon>
        <taxon>Bacilli</taxon>
        <taxon>Lactobacillales</taxon>
        <taxon>Carnobacteriaceae</taxon>
        <taxon>Isobaculum</taxon>
    </lineage>
</organism>
<keyword evidence="3" id="KW-1185">Reference proteome</keyword>
<sequence>MYPINLLSERKIFELCSLLIVALLLIITISIYFLIQFHGQKKERNTDLRILSLHEQRCKKISELFKNEKIIMTNVGNSGIYSVAISTKDLEIEFQENSAVILNMYCKKDYTNPKILKEEGVNE</sequence>
<evidence type="ECO:0000313" key="2">
    <source>
        <dbReference type="EMBL" id="SER99034.1"/>
    </source>
</evidence>
<feature type="transmembrane region" description="Helical" evidence="1">
    <location>
        <begin position="12"/>
        <end position="35"/>
    </location>
</feature>
<proteinExistence type="predicted"/>
<gene>
    <name evidence="2" type="ORF">SAMN04488559_11541</name>
</gene>
<evidence type="ECO:0000313" key="3">
    <source>
        <dbReference type="Proteomes" id="UP000198948"/>
    </source>
</evidence>
<keyword evidence="1" id="KW-0472">Membrane</keyword>
<protein>
    <submittedName>
        <fullName evidence="2">Uncharacterized protein</fullName>
    </submittedName>
</protein>
<reference evidence="2 3" key="1">
    <citation type="submission" date="2016-10" db="EMBL/GenBank/DDBJ databases">
        <authorList>
            <person name="de Groot N.N."/>
        </authorList>
    </citation>
    <scope>NUCLEOTIDE SEQUENCE [LARGE SCALE GENOMIC DNA]</scope>
    <source>
        <strain evidence="2 3">DSM 13760</strain>
    </source>
</reference>